<gene>
    <name evidence="4" type="ORF">Q2100_09595</name>
</gene>
<dbReference type="RefSeq" id="WP_302913851.1">
    <property type="nucleotide sequence ID" value="NZ_JAUMSQ010000050.1"/>
</dbReference>
<name>A0ABT8UFZ3_9MYCO</name>
<dbReference type="InterPro" id="IPR009057">
    <property type="entry name" value="Homeodomain-like_sf"/>
</dbReference>
<evidence type="ECO:0000259" key="3">
    <source>
        <dbReference type="PROSITE" id="PS50977"/>
    </source>
</evidence>
<organism evidence="4 5">
    <name type="scientific">Mycolicibacterium arseniciresistens</name>
    <dbReference type="NCBI Taxonomy" id="3062257"/>
    <lineage>
        <taxon>Bacteria</taxon>
        <taxon>Bacillati</taxon>
        <taxon>Actinomycetota</taxon>
        <taxon>Actinomycetes</taxon>
        <taxon>Mycobacteriales</taxon>
        <taxon>Mycobacteriaceae</taxon>
        <taxon>Mycolicibacterium</taxon>
    </lineage>
</organism>
<keyword evidence="5" id="KW-1185">Reference proteome</keyword>
<accession>A0ABT8UFZ3</accession>
<dbReference type="Pfam" id="PF00440">
    <property type="entry name" value="TetR_N"/>
    <property type="match status" value="1"/>
</dbReference>
<proteinExistence type="predicted"/>
<feature type="DNA-binding region" description="H-T-H motif" evidence="2">
    <location>
        <begin position="37"/>
        <end position="56"/>
    </location>
</feature>
<evidence type="ECO:0000256" key="1">
    <source>
        <dbReference type="ARBA" id="ARBA00023125"/>
    </source>
</evidence>
<dbReference type="Gene3D" id="1.10.357.10">
    <property type="entry name" value="Tetracycline Repressor, domain 2"/>
    <property type="match status" value="1"/>
</dbReference>
<dbReference type="Proteomes" id="UP001168823">
    <property type="component" value="Unassembled WGS sequence"/>
</dbReference>
<reference evidence="4" key="1">
    <citation type="submission" date="2023-07" db="EMBL/GenBank/DDBJ databases">
        <title>Mycolicibacterium sp. nov., a novel bacterial species.</title>
        <authorList>
            <person name="Cao Y."/>
        </authorList>
    </citation>
    <scope>NUCLEOTIDE SEQUENCE</scope>
    <source>
        <strain evidence="4">KC 300</strain>
    </source>
</reference>
<comment type="caution">
    <text evidence="4">The sequence shown here is derived from an EMBL/GenBank/DDBJ whole genome shotgun (WGS) entry which is preliminary data.</text>
</comment>
<evidence type="ECO:0000313" key="4">
    <source>
        <dbReference type="EMBL" id="MDO3635997.1"/>
    </source>
</evidence>
<dbReference type="PROSITE" id="PS50977">
    <property type="entry name" value="HTH_TETR_2"/>
    <property type="match status" value="1"/>
</dbReference>
<sequence length="188" mass="19990">MAREDWVVGGDRRAAAADRIYAAATDLALRDGLDAFDIETLAGRVHCSRATVYRYAGGKSQIRDAVLMRLAAGVVDTVRCAVEGLSGHERVLTAITVALAEMRSEPLRRLMAGSKTMSELGELQSSPALAHIAAELTGLTDDPQAAVWVVHVVLSLVYLPLGDPAVEHDMLRRIVSPGLSAAGRCSAE</sequence>
<evidence type="ECO:0000313" key="5">
    <source>
        <dbReference type="Proteomes" id="UP001168823"/>
    </source>
</evidence>
<feature type="domain" description="HTH tetR-type" evidence="3">
    <location>
        <begin position="14"/>
        <end position="74"/>
    </location>
</feature>
<keyword evidence="1 2" id="KW-0238">DNA-binding</keyword>
<dbReference type="SUPFAM" id="SSF46689">
    <property type="entry name" value="Homeodomain-like"/>
    <property type="match status" value="1"/>
</dbReference>
<evidence type="ECO:0000256" key="2">
    <source>
        <dbReference type="PROSITE-ProRule" id="PRU00335"/>
    </source>
</evidence>
<dbReference type="EMBL" id="JAUMSQ010000050">
    <property type="protein sequence ID" value="MDO3635997.1"/>
    <property type="molecule type" value="Genomic_DNA"/>
</dbReference>
<protein>
    <submittedName>
        <fullName evidence="4">TetR family transcriptional regulator</fullName>
    </submittedName>
</protein>
<dbReference type="InterPro" id="IPR001647">
    <property type="entry name" value="HTH_TetR"/>
</dbReference>